<dbReference type="EMBL" id="JAGFBV010000024">
    <property type="protein sequence ID" value="MBP4139276.1"/>
    <property type="molecule type" value="Genomic_DNA"/>
</dbReference>
<evidence type="ECO:0000313" key="3">
    <source>
        <dbReference type="Proteomes" id="UP000675047"/>
    </source>
</evidence>
<keyword evidence="1" id="KW-1133">Transmembrane helix</keyword>
<keyword evidence="1" id="KW-0472">Membrane</keyword>
<proteinExistence type="predicted"/>
<accession>A0A940XA04</accession>
<feature type="transmembrane region" description="Helical" evidence="1">
    <location>
        <begin position="45"/>
        <end position="64"/>
    </location>
</feature>
<evidence type="ECO:0000313" key="2">
    <source>
        <dbReference type="EMBL" id="MBP4139276.1"/>
    </source>
</evidence>
<keyword evidence="3" id="KW-1185">Reference proteome</keyword>
<protein>
    <submittedName>
        <fullName evidence="2">Uncharacterized protein</fullName>
    </submittedName>
</protein>
<feature type="transmembrane region" description="Helical" evidence="1">
    <location>
        <begin position="71"/>
        <end position="104"/>
    </location>
</feature>
<reference evidence="2 3" key="1">
    <citation type="submission" date="2021-03" db="EMBL/GenBank/DDBJ databases">
        <title>Flavobacterium Flabelliformis Sp. Nov. And Flavobacterium Geliluteum Sp. Nov., Two Novel Multidrug Resistant Psychrophilic Species Isolated From Antarctica.</title>
        <authorList>
            <person name="Kralova S."/>
            <person name="Busse H.J."/>
            <person name="Bezdicek M."/>
            <person name="Nykrynova M."/>
            <person name="Kroupova E."/>
            <person name="Krsek D."/>
            <person name="Sedlacek I."/>
        </authorList>
    </citation>
    <scope>NUCLEOTIDE SEQUENCE [LARGE SCALE GENOMIC DNA]</scope>
    <source>
        <strain evidence="2 3">P7388</strain>
    </source>
</reference>
<gene>
    <name evidence="2" type="ORF">J3495_14450</name>
</gene>
<dbReference type="SUPFAM" id="SSF55486">
    <property type="entry name" value="Metalloproteases ('zincins'), catalytic domain"/>
    <property type="match status" value="1"/>
</dbReference>
<keyword evidence="1" id="KW-0812">Transmembrane</keyword>
<dbReference type="RefSeq" id="WP_210667247.1">
    <property type="nucleotide sequence ID" value="NZ_JAGFBV010000024.1"/>
</dbReference>
<comment type="caution">
    <text evidence="2">The sequence shown here is derived from an EMBL/GenBank/DDBJ whole genome shotgun (WGS) entry which is preliminary data.</text>
</comment>
<dbReference type="Proteomes" id="UP000675047">
    <property type="component" value="Unassembled WGS sequence"/>
</dbReference>
<name>A0A940XA04_9FLAO</name>
<dbReference type="AlphaFoldDB" id="A0A940XA04"/>
<evidence type="ECO:0000256" key="1">
    <source>
        <dbReference type="SAM" id="Phobius"/>
    </source>
</evidence>
<organism evidence="2 3">
    <name type="scientific">Flavobacterium geliluteum</name>
    <dbReference type="NCBI Taxonomy" id="2816120"/>
    <lineage>
        <taxon>Bacteria</taxon>
        <taxon>Pseudomonadati</taxon>
        <taxon>Bacteroidota</taxon>
        <taxon>Flavobacteriia</taxon>
        <taxon>Flavobacteriales</taxon>
        <taxon>Flavobacteriaceae</taxon>
        <taxon>Flavobacterium</taxon>
    </lineage>
</organism>
<sequence>MRVCREVSRWITENVQQPVENWINREERRCREQSCNWWCLCCNKWFCWIVVVAVLVVTWIIVAITKLITEVVCTIVGLILDLVGFVINLILSIPIIGGIIRTIINWVTEIIWRIVGLPDFLASLVGIRLPKKMYVKLIILNNNGTPHTDEASAIRGIRTAQNIFRTQCNVNLIYTGVCIPQLNTPESANNIDCGAGGFFSDWWIGGSYYELVSADCAFEDGLKRVVGYGSEIIAFVVQNITPRTTVGCSFAATHNYIVVEPSLTGIQSIAHEIGHSCLLPHIDGDRNNLMFPTISIDGTTGDLINFNMSNLQIATLRSSRHCVYI</sequence>